<protein>
    <submittedName>
        <fullName evidence="9">Branched-chain amino acid ABC transporter permease</fullName>
    </submittedName>
</protein>
<dbReference type="Pfam" id="PF03591">
    <property type="entry name" value="AzlC"/>
    <property type="match status" value="1"/>
</dbReference>
<organism evidence="9 10">
    <name type="scientific">Heyndrickxia camelliae</name>
    <dbReference type="NCBI Taxonomy" id="1707093"/>
    <lineage>
        <taxon>Bacteria</taxon>
        <taxon>Bacillati</taxon>
        <taxon>Bacillota</taxon>
        <taxon>Bacilli</taxon>
        <taxon>Bacillales</taxon>
        <taxon>Bacillaceae</taxon>
        <taxon>Heyndrickxia</taxon>
    </lineage>
</organism>
<keyword evidence="7 8" id="KW-0472">Membrane</keyword>
<dbReference type="EMBL" id="PIQO01000001">
    <property type="protein sequence ID" value="PKR86701.1"/>
    <property type="molecule type" value="Genomic_DNA"/>
</dbReference>
<evidence type="ECO:0000313" key="9">
    <source>
        <dbReference type="EMBL" id="PKR86701.1"/>
    </source>
</evidence>
<feature type="transmembrane region" description="Helical" evidence="8">
    <location>
        <begin position="130"/>
        <end position="154"/>
    </location>
</feature>
<dbReference type="Proteomes" id="UP000233440">
    <property type="component" value="Unassembled WGS sequence"/>
</dbReference>
<sequence length="240" mass="25651">MEASIEKASSFREGIQSGLSIAIGYFPIAIAFGLLSKTTGLTLFETVLMSLVVFAGASQYMSLSLIASGAGAFVIIFTTFVVNIRHFLMSASLSEKVEPEKSLIKSLYAFGITDETFSVMATKAGSVSTGFAFGVVGISYASWVISSGIGFAIGASLPQVLQESMTVALYAMFIGLLVPSMKKSMKVVYLAILAAVFNSIFLFSKTLEDGWAIVTSTILSAVIIEFVETMKRRKRGISDE</sequence>
<evidence type="ECO:0000256" key="5">
    <source>
        <dbReference type="ARBA" id="ARBA00022692"/>
    </source>
</evidence>
<name>A0A2N3LPZ6_9BACI</name>
<evidence type="ECO:0000256" key="8">
    <source>
        <dbReference type="SAM" id="Phobius"/>
    </source>
</evidence>
<comment type="subcellular location">
    <subcellularLocation>
        <location evidence="1">Cell membrane</location>
        <topology evidence="1">Multi-pass membrane protein</topology>
    </subcellularLocation>
</comment>
<proteinExistence type="inferred from homology"/>
<evidence type="ECO:0000256" key="7">
    <source>
        <dbReference type="ARBA" id="ARBA00023136"/>
    </source>
</evidence>
<evidence type="ECO:0000256" key="6">
    <source>
        <dbReference type="ARBA" id="ARBA00022989"/>
    </source>
</evidence>
<feature type="transmembrane region" description="Helical" evidence="8">
    <location>
        <begin position="210"/>
        <end position="227"/>
    </location>
</feature>
<feature type="transmembrane region" description="Helical" evidence="8">
    <location>
        <begin position="66"/>
        <end position="84"/>
    </location>
</feature>
<accession>A0A2N3LPZ6</accession>
<dbReference type="GO" id="GO:1903785">
    <property type="term" value="P:L-valine transmembrane transport"/>
    <property type="evidence" value="ECO:0007669"/>
    <property type="project" value="TreeGrafter"/>
</dbReference>
<evidence type="ECO:0000256" key="4">
    <source>
        <dbReference type="ARBA" id="ARBA00022475"/>
    </source>
</evidence>
<gene>
    <name evidence="9" type="ORF">CWO92_01170</name>
</gene>
<evidence type="ECO:0000256" key="1">
    <source>
        <dbReference type="ARBA" id="ARBA00004651"/>
    </source>
</evidence>
<dbReference type="AlphaFoldDB" id="A0A2N3LPZ6"/>
<dbReference type="OrthoDB" id="3177005at2"/>
<keyword evidence="6 8" id="KW-1133">Transmembrane helix</keyword>
<comment type="similarity">
    <text evidence="2">Belongs to the AzlC family.</text>
</comment>
<evidence type="ECO:0000256" key="3">
    <source>
        <dbReference type="ARBA" id="ARBA00022448"/>
    </source>
</evidence>
<evidence type="ECO:0000313" key="10">
    <source>
        <dbReference type="Proteomes" id="UP000233440"/>
    </source>
</evidence>
<feature type="transmembrane region" description="Helical" evidence="8">
    <location>
        <begin position="187"/>
        <end position="204"/>
    </location>
</feature>
<keyword evidence="10" id="KW-1185">Reference proteome</keyword>
<dbReference type="RefSeq" id="WP_101352351.1">
    <property type="nucleotide sequence ID" value="NZ_PIQO01000001.1"/>
</dbReference>
<reference evidence="9 10" key="1">
    <citation type="submission" date="2017-11" db="EMBL/GenBank/DDBJ databases">
        <title>Bacillus camelliae sp. nov., isolated from pu'er tea.</title>
        <authorList>
            <person name="Niu L."/>
        </authorList>
    </citation>
    <scope>NUCLEOTIDE SEQUENCE [LARGE SCALE GENOMIC DNA]</scope>
    <source>
        <strain evidence="9 10">7578-1</strain>
    </source>
</reference>
<feature type="transmembrane region" description="Helical" evidence="8">
    <location>
        <begin position="15"/>
        <end position="35"/>
    </location>
</feature>
<keyword evidence="5 8" id="KW-0812">Transmembrane</keyword>
<evidence type="ECO:0000256" key="2">
    <source>
        <dbReference type="ARBA" id="ARBA00010735"/>
    </source>
</evidence>
<dbReference type="PANTHER" id="PTHR34979">
    <property type="entry name" value="INNER MEMBRANE PROTEIN YGAZ"/>
    <property type="match status" value="1"/>
</dbReference>
<dbReference type="PANTHER" id="PTHR34979:SF1">
    <property type="entry name" value="INNER MEMBRANE PROTEIN YGAZ"/>
    <property type="match status" value="1"/>
</dbReference>
<comment type="caution">
    <text evidence="9">The sequence shown here is derived from an EMBL/GenBank/DDBJ whole genome shotgun (WGS) entry which is preliminary data.</text>
</comment>
<dbReference type="GO" id="GO:0005886">
    <property type="term" value="C:plasma membrane"/>
    <property type="evidence" value="ECO:0007669"/>
    <property type="project" value="UniProtKB-SubCell"/>
</dbReference>
<keyword evidence="3" id="KW-0813">Transport</keyword>
<feature type="transmembrane region" description="Helical" evidence="8">
    <location>
        <begin position="42"/>
        <end position="60"/>
    </location>
</feature>
<feature type="transmembrane region" description="Helical" evidence="8">
    <location>
        <begin position="160"/>
        <end position="178"/>
    </location>
</feature>
<keyword evidence="4" id="KW-1003">Cell membrane</keyword>
<dbReference type="InterPro" id="IPR011606">
    <property type="entry name" value="Brnchd-chn_aa_trnsp_permease"/>
</dbReference>